<name>A0AAE1ECK0_9GAST</name>
<keyword evidence="3" id="KW-1185">Reference proteome</keyword>
<gene>
    <name evidence="2" type="ORF">RRG08_064556</name>
</gene>
<dbReference type="Proteomes" id="UP001283361">
    <property type="component" value="Unassembled WGS sequence"/>
</dbReference>
<accession>A0AAE1ECK0</accession>
<organism evidence="2 3">
    <name type="scientific">Elysia crispata</name>
    <name type="common">lettuce slug</name>
    <dbReference type="NCBI Taxonomy" id="231223"/>
    <lineage>
        <taxon>Eukaryota</taxon>
        <taxon>Metazoa</taxon>
        <taxon>Spiralia</taxon>
        <taxon>Lophotrochozoa</taxon>
        <taxon>Mollusca</taxon>
        <taxon>Gastropoda</taxon>
        <taxon>Heterobranchia</taxon>
        <taxon>Euthyneura</taxon>
        <taxon>Panpulmonata</taxon>
        <taxon>Sacoglossa</taxon>
        <taxon>Placobranchoidea</taxon>
        <taxon>Plakobranchidae</taxon>
        <taxon>Elysia</taxon>
    </lineage>
</organism>
<evidence type="ECO:0000313" key="2">
    <source>
        <dbReference type="EMBL" id="KAK3801962.1"/>
    </source>
</evidence>
<dbReference type="AlphaFoldDB" id="A0AAE1ECK0"/>
<sequence>MNPGLSGSREQAYNRSEMTKVEVGRLYDFSSVGSFTPSKNVLKYILTRVKVQKPTGETVNKAILVTRASTYRTHSANSEGARKRGQRNHSSSIREKKDGMSQNPRHPNPRGLRSIG</sequence>
<reference evidence="2" key="1">
    <citation type="journal article" date="2023" name="G3 (Bethesda)">
        <title>A reference genome for the long-term kleptoplast-retaining sea slug Elysia crispata morphotype clarki.</title>
        <authorList>
            <person name="Eastman K.E."/>
            <person name="Pendleton A.L."/>
            <person name="Shaikh M.A."/>
            <person name="Suttiyut T."/>
            <person name="Ogas R."/>
            <person name="Tomko P."/>
            <person name="Gavelis G."/>
            <person name="Widhalm J.R."/>
            <person name="Wisecaver J.H."/>
        </authorList>
    </citation>
    <scope>NUCLEOTIDE SEQUENCE</scope>
    <source>
        <strain evidence="2">ECLA1</strain>
    </source>
</reference>
<proteinExistence type="predicted"/>
<evidence type="ECO:0000256" key="1">
    <source>
        <dbReference type="SAM" id="MobiDB-lite"/>
    </source>
</evidence>
<evidence type="ECO:0000313" key="3">
    <source>
        <dbReference type="Proteomes" id="UP001283361"/>
    </source>
</evidence>
<protein>
    <submittedName>
        <fullName evidence="2">Uncharacterized protein</fullName>
    </submittedName>
</protein>
<dbReference type="EMBL" id="JAWDGP010000269">
    <property type="protein sequence ID" value="KAK3801962.1"/>
    <property type="molecule type" value="Genomic_DNA"/>
</dbReference>
<feature type="region of interest" description="Disordered" evidence="1">
    <location>
        <begin position="70"/>
        <end position="116"/>
    </location>
</feature>
<comment type="caution">
    <text evidence="2">The sequence shown here is derived from an EMBL/GenBank/DDBJ whole genome shotgun (WGS) entry which is preliminary data.</text>
</comment>